<protein>
    <submittedName>
        <fullName evidence="1">Uncharacterized protein</fullName>
    </submittedName>
</protein>
<proteinExistence type="predicted"/>
<evidence type="ECO:0000313" key="2">
    <source>
        <dbReference type="Proteomes" id="UP000308600"/>
    </source>
</evidence>
<dbReference type="Proteomes" id="UP000308600">
    <property type="component" value="Unassembled WGS sequence"/>
</dbReference>
<evidence type="ECO:0000313" key="1">
    <source>
        <dbReference type="EMBL" id="TFK69466.1"/>
    </source>
</evidence>
<accession>A0ACD3AVU3</accession>
<keyword evidence="2" id="KW-1185">Reference proteome</keyword>
<gene>
    <name evidence="1" type="ORF">BDN72DRAFT_959540</name>
</gene>
<name>A0ACD3AVU3_9AGAR</name>
<dbReference type="EMBL" id="ML208330">
    <property type="protein sequence ID" value="TFK69466.1"/>
    <property type="molecule type" value="Genomic_DNA"/>
</dbReference>
<reference evidence="1 2" key="1">
    <citation type="journal article" date="2019" name="Nat. Ecol. Evol.">
        <title>Megaphylogeny resolves global patterns of mushroom evolution.</title>
        <authorList>
            <person name="Varga T."/>
            <person name="Krizsan K."/>
            <person name="Foldi C."/>
            <person name="Dima B."/>
            <person name="Sanchez-Garcia M."/>
            <person name="Sanchez-Ramirez S."/>
            <person name="Szollosi G.J."/>
            <person name="Szarkandi J.G."/>
            <person name="Papp V."/>
            <person name="Albert L."/>
            <person name="Andreopoulos W."/>
            <person name="Angelini C."/>
            <person name="Antonin V."/>
            <person name="Barry K.W."/>
            <person name="Bougher N.L."/>
            <person name="Buchanan P."/>
            <person name="Buyck B."/>
            <person name="Bense V."/>
            <person name="Catcheside P."/>
            <person name="Chovatia M."/>
            <person name="Cooper J."/>
            <person name="Damon W."/>
            <person name="Desjardin D."/>
            <person name="Finy P."/>
            <person name="Geml J."/>
            <person name="Haridas S."/>
            <person name="Hughes K."/>
            <person name="Justo A."/>
            <person name="Karasinski D."/>
            <person name="Kautmanova I."/>
            <person name="Kiss B."/>
            <person name="Kocsube S."/>
            <person name="Kotiranta H."/>
            <person name="LaButti K.M."/>
            <person name="Lechner B.E."/>
            <person name="Liimatainen K."/>
            <person name="Lipzen A."/>
            <person name="Lukacs Z."/>
            <person name="Mihaltcheva S."/>
            <person name="Morgado L.N."/>
            <person name="Niskanen T."/>
            <person name="Noordeloos M.E."/>
            <person name="Ohm R.A."/>
            <person name="Ortiz-Santana B."/>
            <person name="Ovrebo C."/>
            <person name="Racz N."/>
            <person name="Riley R."/>
            <person name="Savchenko A."/>
            <person name="Shiryaev A."/>
            <person name="Soop K."/>
            <person name="Spirin V."/>
            <person name="Szebenyi C."/>
            <person name="Tomsovsky M."/>
            <person name="Tulloss R.E."/>
            <person name="Uehling J."/>
            <person name="Grigoriev I.V."/>
            <person name="Vagvolgyi C."/>
            <person name="Papp T."/>
            <person name="Martin F.M."/>
            <person name="Miettinen O."/>
            <person name="Hibbett D.S."/>
            <person name="Nagy L.G."/>
        </authorList>
    </citation>
    <scope>NUCLEOTIDE SEQUENCE [LARGE SCALE GENOMIC DNA]</scope>
    <source>
        <strain evidence="1 2">NL-1719</strain>
    </source>
</reference>
<organism evidence="1 2">
    <name type="scientific">Pluteus cervinus</name>
    <dbReference type="NCBI Taxonomy" id="181527"/>
    <lineage>
        <taxon>Eukaryota</taxon>
        <taxon>Fungi</taxon>
        <taxon>Dikarya</taxon>
        <taxon>Basidiomycota</taxon>
        <taxon>Agaricomycotina</taxon>
        <taxon>Agaricomycetes</taxon>
        <taxon>Agaricomycetidae</taxon>
        <taxon>Agaricales</taxon>
        <taxon>Pluteineae</taxon>
        <taxon>Pluteaceae</taxon>
        <taxon>Pluteus</taxon>
    </lineage>
</organism>
<sequence length="299" mass="34003">MDAERTKDTVTLPMDVIREIFEFAARGAPDLALTLLLVSPESCEWISALLYRTIIMSREEIQPKGFPHACNNKLVDLYAPKVRHILLDSDGTQHQESGHFIISNLHKFTNAAHISIRSEKAISIESLSIIHPPHLSLSATAILKLVHPTERTLPSVSAFLNMTHLQILAWTFTFPNPKRWESWQGLADLPQLTHLAFPYDNSQFKGDYFRQDLMPGALKNCKKLRVFMFRITWMNHSLQGDPCRLYTDDKDPTVHPDHRVVVFVCSYVGEWLHGVRGGKNAWDMAEEVVAARESHKSGL</sequence>